<organism evidence="3">
    <name type="scientific">Aegilops tauschii</name>
    <name type="common">Tausch's goatgrass</name>
    <name type="synonym">Aegilops squarrosa</name>
    <dbReference type="NCBI Taxonomy" id="37682"/>
    <lineage>
        <taxon>Eukaryota</taxon>
        <taxon>Viridiplantae</taxon>
        <taxon>Streptophyta</taxon>
        <taxon>Embryophyta</taxon>
        <taxon>Tracheophyta</taxon>
        <taxon>Spermatophyta</taxon>
        <taxon>Magnoliopsida</taxon>
        <taxon>Liliopsida</taxon>
        <taxon>Poales</taxon>
        <taxon>Poaceae</taxon>
        <taxon>BOP clade</taxon>
        <taxon>Pooideae</taxon>
        <taxon>Triticodae</taxon>
        <taxon>Triticeae</taxon>
        <taxon>Triticinae</taxon>
        <taxon>Aegilops</taxon>
    </lineage>
</organism>
<keyword evidence="2" id="KW-0378">Hydrolase</keyword>
<evidence type="ECO:0000256" key="2">
    <source>
        <dbReference type="ARBA" id="ARBA00022801"/>
    </source>
</evidence>
<dbReference type="SUPFAM" id="SSF50630">
    <property type="entry name" value="Acid proteases"/>
    <property type="match status" value="1"/>
</dbReference>
<protein>
    <submittedName>
        <fullName evidence="3">Aspartic proteinase nepenthesin-1</fullName>
    </submittedName>
</protein>
<dbReference type="GO" id="GO:0006508">
    <property type="term" value="P:proteolysis"/>
    <property type="evidence" value="ECO:0007669"/>
    <property type="project" value="UniProtKB-KW"/>
</dbReference>
<dbReference type="PANTHER" id="PTHR47967">
    <property type="entry name" value="OS07G0603500 PROTEIN-RELATED"/>
    <property type="match status" value="1"/>
</dbReference>
<dbReference type="GO" id="GO:0005576">
    <property type="term" value="C:extracellular region"/>
    <property type="evidence" value="ECO:0007669"/>
    <property type="project" value="TreeGrafter"/>
</dbReference>
<dbReference type="PANTHER" id="PTHR47967:SF126">
    <property type="entry name" value="PEPTIDASE A1 DOMAIN-CONTAINING PROTEIN"/>
    <property type="match status" value="1"/>
</dbReference>
<evidence type="ECO:0000256" key="1">
    <source>
        <dbReference type="ARBA" id="ARBA00022670"/>
    </source>
</evidence>
<accession>M8AHL7</accession>
<proteinExistence type="predicted"/>
<evidence type="ECO:0000313" key="3">
    <source>
        <dbReference type="EnsemblPlants" id="EMT03971"/>
    </source>
</evidence>
<keyword evidence="1" id="KW-0645">Protease</keyword>
<dbReference type="Pfam" id="PF14541">
    <property type="entry name" value="TAXi_C"/>
    <property type="match status" value="1"/>
</dbReference>
<sequence length="165" mass="18251">MIPSHTQAYYSVVLESVKIGSAALQHVSNLIIDSGTTLTYLDKALLDPIVEEMTRQINFPRRQSPEELLQLCYAVAGAARKYNFHEIVPDVTLMLAVFAEAVTLKAENTFLEVREGIMCLAMAPVTEKQPLAILGNIAQQNFHVGYDLDKGTITFARADCASSYR</sequence>
<name>M8AHL7_AEGTA</name>
<dbReference type="InterPro" id="IPR032799">
    <property type="entry name" value="TAXi_C"/>
</dbReference>
<dbReference type="InterPro" id="IPR021109">
    <property type="entry name" value="Peptidase_aspartic_dom_sf"/>
</dbReference>
<dbReference type="PROSITE" id="PS51767">
    <property type="entry name" value="PEPTIDASE_A1"/>
    <property type="match status" value="1"/>
</dbReference>
<dbReference type="Gene3D" id="2.40.70.10">
    <property type="entry name" value="Acid Proteases"/>
    <property type="match status" value="1"/>
</dbReference>
<dbReference type="InterPro" id="IPR033121">
    <property type="entry name" value="PEPTIDASE_A1"/>
</dbReference>
<dbReference type="EnsemblPlants" id="EMT03971">
    <property type="protein sequence ID" value="EMT03971"/>
    <property type="gene ID" value="F775_18665"/>
</dbReference>
<dbReference type="InterPro" id="IPR051708">
    <property type="entry name" value="Plant_Aspart_Prot_A1"/>
</dbReference>
<reference evidence="3" key="1">
    <citation type="submission" date="2015-06" db="UniProtKB">
        <authorList>
            <consortium name="EnsemblPlants"/>
        </authorList>
    </citation>
    <scope>IDENTIFICATION</scope>
</reference>
<dbReference type="AlphaFoldDB" id="M8AHL7"/>
<dbReference type="GO" id="GO:0008233">
    <property type="term" value="F:peptidase activity"/>
    <property type="evidence" value="ECO:0007669"/>
    <property type="project" value="UniProtKB-KW"/>
</dbReference>